<keyword evidence="5 11" id="KW-0808">Transferase</keyword>
<protein>
    <recommendedName>
        <fullName evidence="11">Probable nicotinate-nucleotide adenylyltransferase</fullName>
        <ecNumber evidence="11">2.7.7.18</ecNumber>
    </recommendedName>
    <alternativeName>
        <fullName evidence="11">Deamido-NAD(+) diphosphorylase</fullName>
    </alternativeName>
    <alternativeName>
        <fullName evidence="11">Deamido-NAD(+) pyrophosphorylase</fullName>
    </alternativeName>
    <alternativeName>
        <fullName evidence="11">Nicotinate mononucleotide adenylyltransferase</fullName>
        <shortName evidence="11">NaMN adenylyltransferase</shortName>
    </alternativeName>
</protein>
<proteinExistence type="inferred from homology"/>
<comment type="function">
    <text evidence="1 11">Catalyzes the reversible adenylation of nicotinate mononucleotide (NaMN) to nicotinic acid adenine dinucleotide (NaAD).</text>
</comment>
<keyword evidence="6 11" id="KW-0548">Nucleotidyltransferase</keyword>
<feature type="domain" description="Cytidyltransferase-like" evidence="12">
    <location>
        <begin position="10"/>
        <end position="175"/>
    </location>
</feature>
<evidence type="ECO:0000256" key="4">
    <source>
        <dbReference type="ARBA" id="ARBA00022642"/>
    </source>
</evidence>
<dbReference type="PANTHER" id="PTHR39321">
    <property type="entry name" value="NICOTINATE-NUCLEOTIDE ADENYLYLTRANSFERASE-RELATED"/>
    <property type="match status" value="1"/>
</dbReference>
<dbReference type="SUPFAM" id="SSF52374">
    <property type="entry name" value="Nucleotidylyl transferase"/>
    <property type="match status" value="1"/>
</dbReference>
<organism evidence="13 14">
    <name type="scientific">Limnobacter humi</name>
    <dbReference type="NCBI Taxonomy" id="1778671"/>
    <lineage>
        <taxon>Bacteria</taxon>
        <taxon>Pseudomonadati</taxon>
        <taxon>Pseudomonadota</taxon>
        <taxon>Betaproteobacteria</taxon>
        <taxon>Burkholderiales</taxon>
        <taxon>Burkholderiaceae</taxon>
        <taxon>Limnobacter</taxon>
    </lineage>
</organism>
<keyword evidence="14" id="KW-1185">Reference proteome</keyword>
<dbReference type="InterPro" id="IPR005248">
    <property type="entry name" value="NadD/NMNAT"/>
</dbReference>
<evidence type="ECO:0000256" key="8">
    <source>
        <dbReference type="ARBA" id="ARBA00022840"/>
    </source>
</evidence>
<comment type="catalytic activity">
    <reaction evidence="10 11">
        <text>nicotinate beta-D-ribonucleotide + ATP + H(+) = deamido-NAD(+) + diphosphate</text>
        <dbReference type="Rhea" id="RHEA:22860"/>
        <dbReference type="ChEBI" id="CHEBI:15378"/>
        <dbReference type="ChEBI" id="CHEBI:30616"/>
        <dbReference type="ChEBI" id="CHEBI:33019"/>
        <dbReference type="ChEBI" id="CHEBI:57502"/>
        <dbReference type="ChEBI" id="CHEBI:58437"/>
        <dbReference type="EC" id="2.7.7.18"/>
    </reaction>
</comment>
<dbReference type="CDD" id="cd02165">
    <property type="entry name" value="NMNAT"/>
    <property type="match status" value="1"/>
</dbReference>
<dbReference type="GO" id="GO:0016779">
    <property type="term" value="F:nucleotidyltransferase activity"/>
    <property type="evidence" value="ECO:0007669"/>
    <property type="project" value="UniProtKB-KW"/>
</dbReference>
<dbReference type="NCBIfam" id="TIGR00482">
    <property type="entry name" value="nicotinate (nicotinamide) nucleotide adenylyltransferase"/>
    <property type="match status" value="1"/>
</dbReference>
<keyword evidence="7 11" id="KW-0547">Nucleotide-binding</keyword>
<dbReference type="Pfam" id="PF01467">
    <property type="entry name" value="CTP_transf_like"/>
    <property type="match status" value="1"/>
</dbReference>
<accession>A0ABT1WC80</accession>
<dbReference type="PANTHER" id="PTHR39321:SF3">
    <property type="entry name" value="PHOSPHOPANTETHEINE ADENYLYLTRANSFERASE"/>
    <property type="match status" value="1"/>
</dbReference>
<reference evidence="13 14" key="1">
    <citation type="submission" date="2022-07" db="EMBL/GenBank/DDBJ databases">
        <authorList>
            <person name="Xamxidin M."/>
            <person name="Wu M."/>
        </authorList>
    </citation>
    <scope>NUCLEOTIDE SEQUENCE [LARGE SCALE GENOMIC DNA]</scope>
    <source>
        <strain evidence="13 14">NBRC 111650</strain>
    </source>
</reference>
<name>A0ABT1WC80_9BURK</name>
<evidence type="ECO:0000259" key="12">
    <source>
        <dbReference type="Pfam" id="PF01467"/>
    </source>
</evidence>
<evidence type="ECO:0000256" key="9">
    <source>
        <dbReference type="ARBA" id="ARBA00023027"/>
    </source>
</evidence>
<dbReference type="RefSeq" id="WP_256762798.1">
    <property type="nucleotide sequence ID" value="NZ_JANIGO010000001.1"/>
</dbReference>
<dbReference type="EC" id="2.7.7.18" evidence="11"/>
<dbReference type="HAMAP" id="MF_00244">
    <property type="entry name" value="NaMN_adenylyltr"/>
    <property type="match status" value="1"/>
</dbReference>
<dbReference type="Proteomes" id="UP001204142">
    <property type="component" value="Unassembled WGS sequence"/>
</dbReference>
<evidence type="ECO:0000313" key="14">
    <source>
        <dbReference type="Proteomes" id="UP001204142"/>
    </source>
</evidence>
<comment type="pathway">
    <text evidence="2 11">Cofactor biosynthesis; NAD(+) biosynthesis; deamido-NAD(+) from nicotinate D-ribonucleotide: step 1/1.</text>
</comment>
<keyword evidence="9 11" id="KW-0520">NAD</keyword>
<keyword evidence="8 11" id="KW-0067">ATP-binding</keyword>
<dbReference type="InterPro" id="IPR004821">
    <property type="entry name" value="Cyt_trans-like"/>
</dbReference>
<comment type="similarity">
    <text evidence="3 11">Belongs to the NadD family.</text>
</comment>
<evidence type="ECO:0000256" key="1">
    <source>
        <dbReference type="ARBA" id="ARBA00002324"/>
    </source>
</evidence>
<dbReference type="EMBL" id="JANIGO010000001">
    <property type="protein sequence ID" value="MCQ8895126.1"/>
    <property type="molecule type" value="Genomic_DNA"/>
</dbReference>
<keyword evidence="4 11" id="KW-0662">Pyridine nucleotide biosynthesis</keyword>
<dbReference type="Gene3D" id="3.40.50.620">
    <property type="entry name" value="HUPs"/>
    <property type="match status" value="1"/>
</dbReference>
<evidence type="ECO:0000256" key="7">
    <source>
        <dbReference type="ARBA" id="ARBA00022741"/>
    </source>
</evidence>
<evidence type="ECO:0000256" key="11">
    <source>
        <dbReference type="HAMAP-Rule" id="MF_00244"/>
    </source>
</evidence>
<evidence type="ECO:0000313" key="13">
    <source>
        <dbReference type="EMBL" id="MCQ8895126.1"/>
    </source>
</evidence>
<evidence type="ECO:0000256" key="3">
    <source>
        <dbReference type="ARBA" id="ARBA00009014"/>
    </source>
</evidence>
<gene>
    <name evidence="11 13" type="primary">nadD</name>
    <name evidence="13" type="ORF">NQT62_01575</name>
</gene>
<evidence type="ECO:0000256" key="6">
    <source>
        <dbReference type="ARBA" id="ARBA00022695"/>
    </source>
</evidence>
<evidence type="ECO:0000256" key="10">
    <source>
        <dbReference type="ARBA" id="ARBA00048721"/>
    </source>
</evidence>
<evidence type="ECO:0000256" key="2">
    <source>
        <dbReference type="ARBA" id="ARBA00005019"/>
    </source>
</evidence>
<evidence type="ECO:0000256" key="5">
    <source>
        <dbReference type="ARBA" id="ARBA00022679"/>
    </source>
</evidence>
<comment type="caution">
    <text evidence="13">The sequence shown here is derived from an EMBL/GenBank/DDBJ whole genome shotgun (WGS) entry which is preliminary data.</text>
</comment>
<dbReference type="InterPro" id="IPR014729">
    <property type="entry name" value="Rossmann-like_a/b/a_fold"/>
</dbReference>
<sequence>MPDFGKQICLIGGSFNPIHMGHLQMARSAQAQCMADEVWFLPAGQPWQKQNSALAETADRVRMVELAIEGVHSWRVERVEVDKTEPSYTANTLETLCERHPKHRFSFVIGADQLANLTTWRHWESLFDYARIGVVDRIQWGEFTVPEPLKKHLQHDRLFRIPMPTIQLSSTLLRRQFELLDSPDAQIRETARSTLEAGLPTQVYKYLMAKPIYRPKAV</sequence>